<dbReference type="AlphaFoldDB" id="A0A6N2RS17"/>
<dbReference type="EMBL" id="CACRSK010000001">
    <property type="protein sequence ID" value="VYS83464.1"/>
    <property type="molecule type" value="Genomic_DNA"/>
</dbReference>
<gene>
    <name evidence="1" type="ORF">CULFYP111_00578</name>
</gene>
<accession>A0A6N2RS17</accession>
<evidence type="ECO:0000313" key="1">
    <source>
        <dbReference type="EMBL" id="VYS83464.1"/>
    </source>
</evidence>
<protein>
    <submittedName>
        <fullName evidence="1">Uncharacterized protein</fullName>
    </submittedName>
</protein>
<organism evidence="1">
    <name type="scientific">Campylobacter ureolyticus</name>
    <dbReference type="NCBI Taxonomy" id="827"/>
    <lineage>
        <taxon>Bacteria</taxon>
        <taxon>Pseudomonadati</taxon>
        <taxon>Campylobacterota</taxon>
        <taxon>Epsilonproteobacteria</taxon>
        <taxon>Campylobacterales</taxon>
        <taxon>Campylobacteraceae</taxon>
        <taxon>Campylobacter</taxon>
    </lineage>
</organism>
<sequence>MKSLNVRGKNALHKHFYSFIIPNFGYKSNIIFIAKGLSEVNIFERLNISFLIYDDILALECLPKETKESLKDSELIYLGAKFSDFKEFKKFYSIFVSDEVKGLYFMDYETLKAYELIPPKEFKQNDYFVSLEFKGANLEEYIKEIIKEQRTDKKELHSYLTNLLKFASNELIKRAKKEFKANK</sequence>
<reference evidence="1" key="1">
    <citation type="submission" date="2019-11" db="EMBL/GenBank/DDBJ databases">
        <authorList>
            <person name="Feng L."/>
        </authorList>
    </citation>
    <scope>NUCLEOTIDE SEQUENCE</scope>
    <source>
        <strain evidence="1">CUreolyticusLFYP111</strain>
    </source>
</reference>
<proteinExistence type="predicted"/>
<dbReference type="RefSeq" id="WP_156847039.1">
    <property type="nucleotide sequence ID" value="NZ_CACRSK010000001.1"/>
</dbReference>
<name>A0A6N2RS17_9BACT</name>